<dbReference type="AlphaFoldDB" id="A0A9N9HZ17"/>
<proteinExistence type="predicted"/>
<gene>
    <name evidence="1" type="ORF">AMORRO_LOCUS12826</name>
</gene>
<name>A0A9N9HZ17_9GLOM</name>
<dbReference type="Proteomes" id="UP000789342">
    <property type="component" value="Unassembled WGS sequence"/>
</dbReference>
<keyword evidence="2" id="KW-1185">Reference proteome</keyword>
<evidence type="ECO:0000313" key="2">
    <source>
        <dbReference type="Proteomes" id="UP000789342"/>
    </source>
</evidence>
<organism evidence="1 2">
    <name type="scientific">Acaulospora morrowiae</name>
    <dbReference type="NCBI Taxonomy" id="94023"/>
    <lineage>
        <taxon>Eukaryota</taxon>
        <taxon>Fungi</taxon>
        <taxon>Fungi incertae sedis</taxon>
        <taxon>Mucoromycota</taxon>
        <taxon>Glomeromycotina</taxon>
        <taxon>Glomeromycetes</taxon>
        <taxon>Diversisporales</taxon>
        <taxon>Acaulosporaceae</taxon>
        <taxon>Acaulospora</taxon>
    </lineage>
</organism>
<comment type="caution">
    <text evidence="1">The sequence shown here is derived from an EMBL/GenBank/DDBJ whole genome shotgun (WGS) entry which is preliminary data.</text>
</comment>
<dbReference type="EMBL" id="CAJVPV010019972">
    <property type="protein sequence ID" value="CAG8713148.1"/>
    <property type="molecule type" value="Genomic_DNA"/>
</dbReference>
<feature type="non-terminal residue" evidence="1">
    <location>
        <position position="57"/>
    </location>
</feature>
<protein>
    <submittedName>
        <fullName evidence="1">14281_t:CDS:1</fullName>
    </submittedName>
</protein>
<sequence length="57" mass="6691">MSFVEVFREKSWNSSGWATWNDPFDQRRIHDDSYLELITLHKLVMDKVTATSSSLSQ</sequence>
<evidence type="ECO:0000313" key="1">
    <source>
        <dbReference type="EMBL" id="CAG8713148.1"/>
    </source>
</evidence>
<accession>A0A9N9HZ17</accession>
<reference evidence="1" key="1">
    <citation type="submission" date="2021-06" db="EMBL/GenBank/DDBJ databases">
        <authorList>
            <person name="Kallberg Y."/>
            <person name="Tangrot J."/>
            <person name="Rosling A."/>
        </authorList>
    </citation>
    <scope>NUCLEOTIDE SEQUENCE</scope>
    <source>
        <strain evidence="1">CL551</strain>
    </source>
</reference>